<dbReference type="CDD" id="cd06260">
    <property type="entry name" value="DUF820-like"/>
    <property type="match status" value="1"/>
</dbReference>
<dbReference type="Proteomes" id="UP000037685">
    <property type="component" value="Unassembled WGS sequence"/>
</dbReference>
<evidence type="ECO:0000313" key="2">
    <source>
        <dbReference type="EMBL" id="KOX91021.1"/>
    </source>
</evidence>
<dbReference type="PANTHER" id="PTHR36558:SF1">
    <property type="entry name" value="RESTRICTION ENDONUCLEASE DOMAIN-CONTAINING PROTEIN-RELATED"/>
    <property type="match status" value="1"/>
</dbReference>
<accession>A0A0M9AHZ5</accession>
<dbReference type="InterPro" id="IPR011335">
    <property type="entry name" value="Restrct_endonuc-II-like"/>
</dbReference>
<organism evidence="2 3">
    <name type="scientific">Thermus aquaticus</name>
    <dbReference type="NCBI Taxonomy" id="271"/>
    <lineage>
        <taxon>Bacteria</taxon>
        <taxon>Thermotogati</taxon>
        <taxon>Deinococcota</taxon>
        <taxon>Deinococci</taxon>
        <taxon>Thermales</taxon>
        <taxon>Thermaceae</taxon>
        <taxon>Thermus</taxon>
    </lineage>
</organism>
<reference evidence="2 3" key="1">
    <citation type="submission" date="2015-07" db="EMBL/GenBank/DDBJ databases">
        <authorList>
            <person name="Noorani M."/>
        </authorList>
    </citation>
    <scope>NUCLEOTIDE SEQUENCE [LARGE SCALE GENOMIC DNA]</scope>
    <source>
        <strain evidence="3">ATCC 25104 / DSM 625 / JCM 10724 / NBRC 103206 / NCIMB 11243 / YT-1</strain>
    </source>
</reference>
<comment type="caution">
    <text evidence="2">The sequence shown here is derived from an EMBL/GenBank/DDBJ whole genome shotgun (WGS) entry which is preliminary data.</text>
</comment>
<dbReference type="SUPFAM" id="SSF52980">
    <property type="entry name" value="Restriction endonuclease-like"/>
    <property type="match status" value="1"/>
</dbReference>
<protein>
    <recommendedName>
        <fullName evidence="1">Putative restriction endonuclease domain-containing protein</fullName>
    </recommendedName>
</protein>
<dbReference type="PATRIC" id="fig|271.14.peg.2293"/>
<dbReference type="InterPro" id="IPR012296">
    <property type="entry name" value="Nuclease_put_TT1808"/>
</dbReference>
<feature type="domain" description="Putative restriction endonuclease" evidence="1">
    <location>
        <begin position="11"/>
        <end position="163"/>
    </location>
</feature>
<dbReference type="InterPro" id="IPR008538">
    <property type="entry name" value="Uma2"/>
</dbReference>
<name>A0A0M9AHZ5_THEAQ</name>
<dbReference type="AlphaFoldDB" id="A0A0M9AHZ5"/>
<dbReference type="Pfam" id="PF05685">
    <property type="entry name" value="Uma2"/>
    <property type="match status" value="1"/>
</dbReference>
<dbReference type="RefSeq" id="WP_053768444.1">
    <property type="nucleotide sequence ID" value="NZ_LHCI01000106.1"/>
</dbReference>
<sequence>MGEAAAKPLSLEAYLALEAASSRRHHLVEGFLWAMAGAGKAHNQLLTRLLLQLAPAALAQGYEAYAADRRLKTAQDTVFYPDLMVVCDPSPSPLYEETPCLLVEILSESTEDLDRGKKLWHYLRLPSLKAYLMVDSRRMSLEAYLRQGETWVYRALGPKEALALPCPPVTLSVEALYQGVELGV</sequence>
<proteinExistence type="predicted"/>
<dbReference type="PANTHER" id="PTHR36558">
    <property type="entry name" value="GLR1098 PROTEIN"/>
    <property type="match status" value="1"/>
</dbReference>
<gene>
    <name evidence="2" type="ORF">BVI061214_02222</name>
</gene>
<dbReference type="EMBL" id="LHCI01000106">
    <property type="protein sequence ID" value="KOX91021.1"/>
    <property type="molecule type" value="Genomic_DNA"/>
</dbReference>
<dbReference type="Gene3D" id="3.90.1570.10">
    <property type="entry name" value="tt1808, chain A"/>
    <property type="match status" value="1"/>
</dbReference>
<evidence type="ECO:0000259" key="1">
    <source>
        <dbReference type="Pfam" id="PF05685"/>
    </source>
</evidence>
<evidence type="ECO:0000313" key="3">
    <source>
        <dbReference type="Proteomes" id="UP000037685"/>
    </source>
</evidence>